<dbReference type="GO" id="GO:0005975">
    <property type="term" value="P:carbohydrate metabolic process"/>
    <property type="evidence" value="ECO:0007669"/>
    <property type="project" value="UniProtKB-ARBA"/>
</dbReference>
<dbReference type="AlphaFoldDB" id="A0A9D9NBV7"/>
<dbReference type="Proteomes" id="UP000823660">
    <property type="component" value="Unassembled WGS sequence"/>
</dbReference>
<dbReference type="InterPro" id="IPR013320">
    <property type="entry name" value="ConA-like_dom_sf"/>
</dbReference>
<dbReference type="SUPFAM" id="SSF49899">
    <property type="entry name" value="Concanavalin A-like lectins/glucanases"/>
    <property type="match status" value="1"/>
</dbReference>
<evidence type="ECO:0000313" key="4">
    <source>
        <dbReference type="Proteomes" id="UP000823660"/>
    </source>
</evidence>
<dbReference type="EMBL" id="JADIMH010000045">
    <property type="protein sequence ID" value="MBO8467629.1"/>
    <property type="molecule type" value="Genomic_DNA"/>
</dbReference>
<dbReference type="Pfam" id="PF08522">
    <property type="entry name" value="BT_3987-like_N"/>
    <property type="match status" value="1"/>
</dbReference>
<keyword evidence="1" id="KW-0732">Signal</keyword>
<evidence type="ECO:0000256" key="1">
    <source>
        <dbReference type="SAM" id="SignalP"/>
    </source>
</evidence>
<feature type="signal peptide" evidence="1">
    <location>
        <begin position="1"/>
        <end position="18"/>
    </location>
</feature>
<proteinExistence type="predicted"/>
<name>A0A9D9NBV7_9BACT</name>
<protein>
    <submittedName>
        <fullName evidence="3">DUF1735 domain-containing protein</fullName>
    </submittedName>
</protein>
<feature type="chain" id="PRO_5038385727" evidence="1">
    <location>
        <begin position="19"/>
        <end position="385"/>
    </location>
</feature>
<evidence type="ECO:0000259" key="2">
    <source>
        <dbReference type="Pfam" id="PF08522"/>
    </source>
</evidence>
<feature type="domain" description="BT-3987-like N-terminal" evidence="2">
    <location>
        <begin position="30"/>
        <end position="146"/>
    </location>
</feature>
<reference evidence="3" key="1">
    <citation type="submission" date="2020-10" db="EMBL/GenBank/DDBJ databases">
        <authorList>
            <person name="Gilroy R."/>
        </authorList>
    </citation>
    <scope>NUCLEOTIDE SEQUENCE</scope>
    <source>
        <strain evidence="3">B1-15692</strain>
    </source>
</reference>
<dbReference type="Pfam" id="PF13385">
    <property type="entry name" value="Laminin_G_3"/>
    <property type="match status" value="1"/>
</dbReference>
<dbReference type="PROSITE" id="PS51257">
    <property type="entry name" value="PROKAR_LIPOPROTEIN"/>
    <property type="match status" value="1"/>
</dbReference>
<dbReference type="Gene3D" id="2.60.40.1740">
    <property type="entry name" value="hypothetical protein (bacova_03559)"/>
    <property type="match status" value="1"/>
</dbReference>
<accession>A0A9D9NBV7</accession>
<organism evidence="3 4">
    <name type="scientific">Candidatus Cryptobacteroides faecipullorum</name>
    <dbReference type="NCBI Taxonomy" id="2840764"/>
    <lineage>
        <taxon>Bacteria</taxon>
        <taxon>Pseudomonadati</taxon>
        <taxon>Bacteroidota</taxon>
        <taxon>Bacteroidia</taxon>
        <taxon>Bacteroidales</taxon>
        <taxon>Candidatus Cryptobacteroides</taxon>
    </lineage>
</organism>
<dbReference type="InterPro" id="IPR013728">
    <property type="entry name" value="BT_3987-like_N"/>
</dbReference>
<gene>
    <name evidence="3" type="ORF">IAB99_07690</name>
</gene>
<dbReference type="GO" id="GO:0004553">
    <property type="term" value="F:hydrolase activity, hydrolyzing O-glycosyl compounds"/>
    <property type="evidence" value="ECO:0007669"/>
    <property type="project" value="UniProtKB-ARBA"/>
</dbReference>
<sequence length="385" mass="41928">MKSIIYSMTAAAAVVSLAGCGVNDESEHHFDNKLYINTSTSTEEILFKAASEEVTESRELTIATALPVDNAVSGRFVYEPELAEKYNMSYGQKAEALPVEMVVIDEPEATIVSGSVESAPVSIQFKGTEQLSRENIYVAPVHLVDIRGIDALGSKTVVYYVFRGASLINVVADIAENYFPIKWSSSVSGLKSITIEALIRVRDFGTVGGKKGEAMSTLFGIEGSFLVRIGDAGFPQNQIQLVNPNGNFPAGDSSLGLPANEWVHVAVVWDATTGDRIIYHNGKEMAHDNNASGSVNLTSNCYIGYAWNDQRWLEGDISELRVWSVQRSQEEISAHIYEVDPASEGLIAYWKFNEGAGNEITDQTGHGNDITANSDLKWTNVSLPE</sequence>
<reference evidence="3" key="2">
    <citation type="journal article" date="2021" name="PeerJ">
        <title>Extensive microbial diversity within the chicken gut microbiome revealed by metagenomics and culture.</title>
        <authorList>
            <person name="Gilroy R."/>
            <person name="Ravi A."/>
            <person name="Getino M."/>
            <person name="Pursley I."/>
            <person name="Horton D.L."/>
            <person name="Alikhan N.F."/>
            <person name="Baker D."/>
            <person name="Gharbi K."/>
            <person name="Hall N."/>
            <person name="Watson M."/>
            <person name="Adriaenssens E.M."/>
            <person name="Foster-Nyarko E."/>
            <person name="Jarju S."/>
            <person name="Secka A."/>
            <person name="Antonio M."/>
            <person name="Oren A."/>
            <person name="Chaudhuri R.R."/>
            <person name="La Ragione R."/>
            <person name="Hildebrand F."/>
            <person name="Pallen M.J."/>
        </authorList>
    </citation>
    <scope>NUCLEOTIDE SEQUENCE</scope>
    <source>
        <strain evidence="3">B1-15692</strain>
    </source>
</reference>
<evidence type="ECO:0000313" key="3">
    <source>
        <dbReference type="EMBL" id="MBO8467629.1"/>
    </source>
</evidence>
<dbReference type="Gene3D" id="2.60.120.200">
    <property type="match status" value="1"/>
</dbReference>
<comment type="caution">
    <text evidence="3">The sequence shown here is derived from an EMBL/GenBank/DDBJ whole genome shotgun (WGS) entry which is preliminary data.</text>
</comment>